<proteinExistence type="predicted"/>
<evidence type="ECO:0000313" key="1">
    <source>
        <dbReference type="EMBL" id="VVD76200.1"/>
    </source>
</evidence>
<dbReference type="RefSeq" id="WP_150562490.1">
    <property type="nucleotide sequence ID" value="NZ_CABPSL010000001.1"/>
</dbReference>
<protein>
    <submittedName>
        <fullName evidence="1">Uncharacterized protein</fullName>
    </submittedName>
</protein>
<reference evidence="1 2" key="1">
    <citation type="submission" date="2019-08" db="EMBL/GenBank/DDBJ databases">
        <authorList>
            <person name="Peeters C."/>
        </authorList>
    </citation>
    <scope>NUCLEOTIDE SEQUENCE [LARGE SCALE GENOMIC DNA]</scope>
    <source>
        <strain evidence="1 2">LMG 31106</strain>
    </source>
</reference>
<dbReference type="Proteomes" id="UP000384354">
    <property type="component" value="Unassembled WGS sequence"/>
</dbReference>
<accession>A0A5E4SKM9</accession>
<sequence>MNHVGAATISTLPMVPSTEHRPLDRPSERFIADLRAVGLQAAGRLRSPMAALAVRTRDDTSQRSLPLLSVSNLENLPDPEPAVDFAFFREPLKQNETLLSQWGEAANAGSQSEAWCRFVDDISVRFFKGSRKQRVMDALMLCIDVLPPNRRADALACLLADGEEGMAAAEEFWEYIGLDRIPDADKDRVRELIRQYEIGM</sequence>
<dbReference type="EMBL" id="CABPSL010000001">
    <property type="protein sequence ID" value="VVD76200.1"/>
    <property type="molecule type" value="Genomic_DNA"/>
</dbReference>
<evidence type="ECO:0000313" key="2">
    <source>
        <dbReference type="Proteomes" id="UP000384354"/>
    </source>
</evidence>
<organism evidence="1 2">
    <name type="scientific">Pandoraea cepalis</name>
    <dbReference type="NCBI Taxonomy" id="2508294"/>
    <lineage>
        <taxon>Bacteria</taxon>
        <taxon>Pseudomonadati</taxon>
        <taxon>Pseudomonadota</taxon>
        <taxon>Betaproteobacteria</taxon>
        <taxon>Burkholderiales</taxon>
        <taxon>Burkholderiaceae</taxon>
        <taxon>Pandoraea</taxon>
    </lineage>
</organism>
<dbReference type="OrthoDB" id="8942363at2"/>
<dbReference type="AlphaFoldDB" id="A0A5E4SKM9"/>
<gene>
    <name evidence="1" type="ORF">PCE31106_00877</name>
</gene>
<name>A0A5E4SKM9_9BURK</name>